<feature type="repeat" description="WD" evidence="3">
    <location>
        <begin position="1316"/>
        <end position="1357"/>
    </location>
</feature>
<organism evidence="8 9">
    <name type="scientific">Saccharopolyspora antimicrobica</name>
    <dbReference type="NCBI Taxonomy" id="455193"/>
    <lineage>
        <taxon>Bacteria</taxon>
        <taxon>Bacillati</taxon>
        <taxon>Actinomycetota</taxon>
        <taxon>Actinomycetes</taxon>
        <taxon>Pseudonocardiales</taxon>
        <taxon>Pseudonocardiaceae</taxon>
        <taxon>Saccharopolyspora</taxon>
    </lineage>
</organism>
<dbReference type="SUPFAM" id="SSF52540">
    <property type="entry name" value="P-loop containing nucleoside triphosphate hydrolases"/>
    <property type="match status" value="1"/>
</dbReference>
<dbReference type="Pfam" id="PF13676">
    <property type="entry name" value="TIR_2"/>
    <property type="match status" value="1"/>
</dbReference>
<evidence type="ECO:0000313" key="8">
    <source>
        <dbReference type="EMBL" id="SFN51443.1"/>
    </source>
</evidence>
<feature type="repeat" description="WD" evidence="3">
    <location>
        <begin position="1777"/>
        <end position="1818"/>
    </location>
</feature>
<dbReference type="SUPFAM" id="SSF50978">
    <property type="entry name" value="WD40 repeat-like"/>
    <property type="match status" value="3"/>
</dbReference>
<dbReference type="Gene3D" id="2.130.10.10">
    <property type="entry name" value="YVTN repeat-like/Quinoprotein amine dehydrogenase"/>
    <property type="match status" value="5"/>
</dbReference>
<gene>
    <name evidence="7" type="ORF">ATL45_1755</name>
    <name evidence="8" type="ORF">SAMN05421805_10543</name>
</gene>
<dbReference type="Gene3D" id="3.60.21.10">
    <property type="match status" value="1"/>
</dbReference>
<dbReference type="InterPro" id="IPR020472">
    <property type="entry name" value="WD40_PAC1"/>
</dbReference>
<dbReference type="EMBL" id="RBXX01000002">
    <property type="protein sequence ID" value="RKT83471.1"/>
    <property type="molecule type" value="Genomic_DNA"/>
</dbReference>
<feature type="domain" description="NACHT" evidence="6">
    <location>
        <begin position="706"/>
        <end position="824"/>
    </location>
</feature>
<keyword evidence="1 3" id="KW-0853">WD repeat</keyword>
<dbReference type="InterPro" id="IPR000157">
    <property type="entry name" value="TIR_dom"/>
</dbReference>
<feature type="repeat" description="WD" evidence="3">
    <location>
        <begin position="1358"/>
        <end position="1397"/>
    </location>
</feature>
<dbReference type="Pfam" id="PF22739">
    <property type="entry name" value="NA-iREase3"/>
    <property type="match status" value="1"/>
</dbReference>
<dbReference type="Proteomes" id="UP000270697">
    <property type="component" value="Unassembled WGS sequence"/>
</dbReference>
<feature type="repeat" description="WD" evidence="3">
    <location>
        <begin position="1398"/>
        <end position="1439"/>
    </location>
</feature>
<dbReference type="STRING" id="455193.SAMN05421805_10543"/>
<feature type="repeat" description="WD" evidence="3">
    <location>
        <begin position="1660"/>
        <end position="1694"/>
    </location>
</feature>
<dbReference type="SUPFAM" id="SSF141571">
    <property type="entry name" value="Pentapeptide repeat-like"/>
    <property type="match status" value="1"/>
</dbReference>
<reference evidence="7 10" key="2">
    <citation type="submission" date="2018-10" db="EMBL/GenBank/DDBJ databases">
        <title>Sequencing the genomes of 1000 actinobacteria strains.</title>
        <authorList>
            <person name="Klenk H.-P."/>
        </authorList>
    </citation>
    <scope>NUCLEOTIDE SEQUENCE [LARGE SCALE GENOMIC DNA]</scope>
    <source>
        <strain evidence="7 10">DSM 45119</strain>
    </source>
</reference>
<evidence type="ECO:0000256" key="3">
    <source>
        <dbReference type="PROSITE-ProRule" id="PRU00221"/>
    </source>
</evidence>
<dbReference type="InterPro" id="IPR001680">
    <property type="entry name" value="WD40_rpt"/>
</dbReference>
<feature type="compositionally biased region" description="Pro residues" evidence="4">
    <location>
        <begin position="197"/>
        <end position="207"/>
    </location>
</feature>
<dbReference type="PROSITE" id="PS50082">
    <property type="entry name" value="WD_REPEATS_2"/>
    <property type="match status" value="13"/>
</dbReference>
<dbReference type="OrthoDB" id="414967at2"/>
<feature type="repeat" description="WD" evidence="3">
    <location>
        <begin position="1524"/>
        <end position="1565"/>
    </location>
</feature>
<dbReference type="InterPro" id="IPR007111">
    <property type="entry name" value="NACHT_NTPase"/>
</dbReference>
<dbReference type="InterPro" id="IPR036322">
    <property type="entry name" value="WD40_repeat_dom_sf"/>
</dbReference>
<evidence type="ECO:0000259" key="5">
    <source>
        <dbReference type="PROSITE" id="PS50104"/>
    </source>
</evidence>
<dbReference type="PANTHER" id="PTHR22847">
    <property type="entry name" value="WD40 REPEAT PROTEIN"/>
    <property type="match status" value="1"/>
</dbReference>
<dbReference type="SUPFAM" id="SSF52200">
    <property type="entry name" value="Toll/Interleukin receptor TIR domain"/>
    <property type="match status" value="1"/>
</dbReference>
<evidence type="ECO:0000313" key="7">
    <source>
        <dbReference type="EMBL" id="RKT83471.1"/>
    </source>
</evidence>
<dbReference type="Proteomes" id="UP000199398">
    <property type="component" value="Unassembled WGS sequence"/>
</dbReference>
<dbReference type="RefSeq" id="WP_093152713.1">
    <property type="nucleotide sequence ID" value="NZ_FOUP01000005.1"/>
</dbReference>
<evidence type="ECO:0000313" key="10">
    <source>
        <dbReference type="Proteomes" id="UP000270697"/>
    </source>
</evidence>
<dbReference type="PROSITE" id="PS50294">
    <property type="entry name" value="WD_REPEATS_REGION"/>
    <property type="match status" value="12"/>
</dbReference>
<dbReference type="EMBL" id="FOUP01000005">
    <property type="protein sequence ID" value="SFN51443.1"/>
    <property type="molecule type" value="Genomic_DNA"/>
</dbReference>
<dbReference type="CDD" id="cd00200">
    <property type="entry name" value="WD40"/>
    <property type="match status" value="2"/>
</dbReference>
<dbReference type="Pfam" id="PF05729">
    <property type="entry name" value="NACHT"/>
    <property type="match status" value="1"/>
</dbReference>
<dbReference type="InterPro" id="IPR024977">
    <property type="entry name" value="Apc4-like_WD40_dom"/>
</dbReference>
<dbReference type="PANTHER" id="PTHR22847:SF637">
    <property type="entry name" value="WD REPEAT DOMAIN 5B"/>
    <property type="match status" value="1"/>
</dbReference>
<feature type="repeat" description="WD" evidence="3">
    <location>
        <begin position="1440"/>
        <end position="1481"/>
    </location>
</feature>
<keyword evidence="2" id="KW-0677">Repeat</keyword>
<dbReference type="InterPro" id="IPR029052">
    <property type="entry name" value="Metallo-depent_PP-like"/>
</dbReference>
<dbReference type="InterPro" id="IPR015943">
    <property type="entry name" value="WD40/YVTN_repeat-like_dom_sf"/>
</dbReference>
<evidence type="ECO:0000259" key="6">
    <source>
        <dbReference type="PROSITE" id="PS50837"/>
    </source>
</evidence>
<dbReference type="SMART" id="SM00320">
    <property type="entry name" value="WD40"/>
    <property type="match status" value="15"/>
</dbReference>
<evidence type="ECO:0000256" key="1">
    <source>
        <dbReference type="ARBA" id="ARBA00022574"/>
    </source>
</evidence>
<feature type="repeat" description="WD" evidence="3">
    <location>
        <begin position="1819"/>
        <end position="1850"/>
    </location>
</feature>
<dbReference type="PROSITE" id="PS00678">
    <property type="entry name" value="WD_REPEATS_1"/>
    <property type="match status" value="4"/>
</dbReference>
<reference evidence="8 9" key="1">
    <citation type="submission" date="2016-10" db="EMBL/GenBank/DDBJ databases">
        <authorList>
            <person name="de Groot N.N."/>
        </authorList>
    </citation>
    <scope>NUCLEOTIDE SEQUENCE [LARGE SCALE GENOMIC DNA]</scope>
    <source>
        <strain evidence="8 9">CPCC 201259</strain>
    </source>
</reference>
<feature type="repeat" description="WD" evidence="3">
    <location>
        <begin position="1695"/>
        <end position="1736"/>
    </location>
</feature>
<dbReference type="Gene3D" id="3.40.50.10140">
    <property type="entry name" value="Toll/interleukin-1 receptor homology (TIR) domain"/>
    <property type="match status" value="1"/>
</dbReference>
<feature type="region of interest" description="Disordered" evidence="4">
    <location>
        <begin position="173"/>
        <end position="214"/>
    </location>
</feature>
<feature type="region of interest" description="Disordered" evidence="4">
    <location>
        <begin position="520"/>
        <end position="543"/>
    </location>
</feature>
<dbReference type="GO" id="GO:0007165">
    <property type="term" value="P:signal transduction"/>
    <property type="evidence" value="ECO:0007669"/>
    <property type="project" value="InterPro"/>
</dbReference>
<protein>
    <submittedName>
        <fullName evidence="7 8">WD40 repeat</fullName>
    </submittedName>
</protein>
<dbReference type="Gene3D" id="2.160.20.80">
    <property type="entry name" value="E3 ubiquitin-protein ligase SopA"/>
    <property type="match status" value="1"/>
</dbReference>
<sequence length="1921" mass="209966">MTRGGDRGGPNRPIDFFISYSPADERWATWIAWQLEAEGYRALIQAWDFVPGTNFIDFMDRGVRDASVVVCVLSRNYLASRYGTMEWQAALRTDKSKLVTIRVEDCPIDGLLATITYLDMLDIRDARTARQALLERMRHMLAGRAKPEMAPGFPHQQSVPGTVLRQGDATLLPGLEHELPRQQQDSREPARTRRTPVAPPAYPPAGPAPGGVRESLSVLHVPGPRFGRGMAGPDEPLSAKDLQSQIWANVTSLNDAGVAPPDLIVVSGDLTESARPREVDEALTFLTGLRVLLGLDAHRLVVVPGGRDVSQAACLAYFASCEARDVQPQEPYYPKLAHYAELFADLYQGMEGPAFDVAQPWTLFTVPELKVSVAGMNSTMAASHRPEDNYGWMGEAQAAWFAERLRPFEESGWLRFGVIRHAPTPGNDPGLLRDAGTLDRMLGRRLNFLLHGPEPDGTRTDYLESGLPALAGAGPGRDEIIEVTTDGLRRFSVHDGSFGENAEHIRREWHAIGATFPDAPEPAAALPGTAAPEPERSAPRQAGDPHSLLLERVAEVCAARDAEAKIRRIESDPPHLLVTRQEEGFNPQWRVGVHVGEMTRDIVDEFLRHDPDHGSELVYQGPPPPRSMREEAARRGVRLRSFTEFQGLLDLRDYVDKQTKRLREHEDYPPDLYVPQRFRELDRSDHEMGEDLAGELMRLMTGDNARFVLLLGDFGRGKTFALREVARRIAETAPHMIPILIELRALDKAHSVDGLVAAHLANHGEELIDLKAFHYMLREGRIVLLFDGFDELASRVTYDRAADHLDTLLHAAQDKAKIIVASRTQHFKSHAQVFTALGERVGLLPHRRIIGVEDFTPAQIRAYLVNRYGGDERKADARLRLINGVQDLLGLSQNPRMLSFIADLDEQRLRAVAGAQHTISAALLYHEILDSWLQFEADRASGTPRAETGLGLDDLWRAVTTLALRLWESGESRLRLADLSEIADTLVDLADGRLSSSQRTHAMGAGSLLVRTGESEFGFIHSSVMEWLVARSIATSLNSGSTAPSQLVRRPLSQLTVEFLCDLADTRACQGWVRRVLADTSASETARANAFKMNTRLRAPATADLRHAAMQGEDLSYRDFQDVDLTGIDLTGARLVGTNLTRAVLRDARLVGARLDDATLSGADLTGADFTRAVLPRADLTGATFTGSRWHRAALIDSTGLPEGVDLHGAAVAPGQPVEVELSPASIGVRYGFHAELGRLPQVLAYSPDGGTLAIGSEDGGVLICDTTTGLPLRTLQGHRDRVFAVAFGTDVLVTGSSDGTVRTWNPATGQPLTVLEGHRQWSWPVVLSPDGTTLATGDAEGVLRLWDVADGSLRHELPGGRGFLFSLAFHENFLAASYRDGSVRMWDLASGASLGELTGASGSVYRVAYSPDGDLLATGGQDGSVQLWEPETGRHLGELSGHTGGVYTLAFHPGGRLLASGDTDGGVRVWDLDTRQARHVLTEHDASVYWVTFSPSGDLMATGDSAGAVHVWDTATGRVRHALTGHTGSVWPFAFRPDGAQLAISDDQFTTRLWDPITGQCRHTMTGHGRQITAVRFNPSGTALATSGNDGVVRLWDPVTGKQQKRLFGSPDRLLTLETAIFSPTASRLATVSNDGRVNLLSLDTDRYERHLSVEWPPIWAVAFSPSGDELATANDDDTVRVWYRTTGRLVHTLAEHRGRVRSIAFSDDGALIATGCDDSMVRLWEASTGKLVRTLAGHTDRVYSVAFADGMVASASWDSTARIWDVDSGQTRHVLGRHTGRVWTTAFNPAGTVLATAGDDLVIRLWNPATGEHLHTMTGHSRSVWSVEFSPSGDLLASGGDDGTTRLWAIGDGPPRTKMVLLGFAEGWAALAPDGRYKREGDVGGQFWHVVGMCRFENGELDAHLPEIRQLPADTPFEF</sequence>
<dbReference type="InterPro" id="IPR035897">
    <property type="entry name" value="Toll_tir_struct_dom_sf"/>
</dbReference>
<evidence type="ECO:0000256" key="2">
    <source>
        <dbReference type="ARBA" id="ARBA00022737"/>
    </source>
</evidence>
<dbReference type="PROSITE" id="PS50837">
    <property type="entry name" value="NACHT"/>
    <property type="match status" value="1"/>
</dbReference>
<feature type="repeat" description="WD" evidence="3">
    <location>
        <begin position="1276"/>
        <end position="1315"/>
    </location>
</feature>
<feature type="repeat" description="WD" evidence="3">
    <location>
        <begin position="1737"/>
        <end position="1776"/>
    </location>
</feature>
<keyword evidence="10" id="KW-1185">Reference proteome</keyword>
<dbReference type="Pfam" id="PF00400">
    <property type="entry name" value="WD40"/>
    <property type="match status" value="9"/>
</dbReference>
<accession>A0A1I4ZN34</accession>
<feature type="repeat" description="WD" evidence="3">
    <location>
        <begin position="1482"/>
        <end position="1523"/>
    </location>
</feature>
<dbReference type="Pfam" id="PF12894">
    <property type="entry name" value="ANAPC4_WD40"/>
    <property type="match status" value="1"/>
</dbReference>
<dbReference type="InterPro" id="IPR027417">
    <property type="entry name" value="P-loop_NTPase"/>
</dbReference>
<dbReference type="SMART" id="SM00255">
    <property type="entry name" value="TIR"/>
    <property type="match status" value="1"/>
</dbReference>
<dbReference type="Pfam" id="PF00805">
    <property type="entry name" value="Pentapeptide"/>
    <property type="match status" value="1"/>
</dbReference>
<dbReference type="InterPro" id="IPR019775">
    <property type="entry name" value="WD40_repeat_CS"/>
</dbReference>
<feature type="domain" description="TIR" evidence="5">
    <location>
        <begin position="12"/>
        <end position="141"/>
    </location>
</feature>
<dbReference type="Gene3D" id="3.40.50.300">
    <property type="entry name" value="P-loop containing nucleotide triphosphate hydrolases"/>
    <property type="match status" value="1"/>
</dbReference>
<evidence type="ECO:0000313" key="9">
    <source>
        <dbReference type="Proteomes" id="UP000199398"/>
    </source>
</evidence>
<evidence type="ECO:0000256" key="4">
    <source>
        <dbReference type="SAM" id="MobiDB-lite"/>
    </source>
</evidence>
<dbReference type="PROSITE" id="PS50104">
    <property type="entry name" value="TIR"/>
    <property type="match status" value="1"/>
</dbReference>
<dbReference type="InterPro" id="IPR054571">
    <property type="entry name" value="NA-iREase3_dom"/>
</dbReference>
<name>A0A1I4ZN34_9PSEU</name>
<feature type="compositionally biased region" description="Basic and acidic residues" evidence="4">
    <location>
        <begin position="175"/>
        <end position="191"/>
    </location>
</feature>
<proteinExistence type="predicted"/>
<dbReference type="PRINTS" id="PR00320">
    <property type="entry name" value="GPROTEINBRPT"/>
</dbReference>
<dbReference type="SUPFAM" id="SSF56300">
    <property type="entry name" value="Metallo-dependent phosphatases"/>
    <property type="match status" value="1"/>
</dbReference>
<feature type="repeat" description="WD" evidence="3">
    <location>
        <begin position="1566"/>
        <end position="1607"/>
    </location>
</feature>
<dbReference type="InterPro" id="IPR001646">
    <property type="entry name" value="5peptide_repeat"/>
</dbReference>